<keyword evidence="2" id="KW-0378">Hydrolase</keyword>
<evidence type="ECO:0000256" key="4">
    <source>
        <dbReference type="ARBA" id="ARBA00023157"/>
    </source>
</evidence>
<feature type="domain" description="Peptidase S1" evidence="5">
    <location>
        <begin position="14"/>
        <end position="242"/>
    </location>
</feature>
<dbReference type="GO" id="GO:0006508">
    <property type="term" value="P:proteolysis"/>
    <property type="evidence" value="ECO:0007669"/>
    <property type="project" value="UniProtKB-KW"/>
</dbReference>
<keyword evidence="4" id="KW-1015">Disulfide bond</keyword>
<accession>A0AAJ7E2T0</accession>
<dbReference type="SUPFAM" id="SSF50494">
    <property type="entry name" value="Trypsin-like serine proteases"/>
    <property type="match status" value="1"/>
</dbReference>
<reference evidence="7" key="1">
    <citation type="submission" date="2025-08" db="UniProtKB">
        <authorList>
            <consortium name="RefSeq"/>
        </authorList>
    </citation>
    <scope>IDENTIFICATION</scope>
</reference>
<name>A0AAJ7E2T0_9HYME</name>
<evidence type="ECO:0000313" key="6">
    <source>
        <dbReference type="Proteomes" id="UP000695007"/>
    </source>
</evidence>
<dbReference type="PROSITE" id="PS50240">
    <property type="entry name" value="TRYPSIN_DOM"/>
    <property type="match status" value="1"/>
</dbReference>
<organism evidence="6 7">
    <name type="scientific">Ceratosolen solmsi marchali</name>
    <dbReference type="NCBI Taxonomy" id="326594"/>
    <lineage>
        <taxon>Eukaryota</taxon>
        <taxon>Metazoa</taxon>
        <taxon>Ecdysozoa</taxon>
        <taxon>Arthropoda</taxon>
        <taxon>Hexapoda</taxon>
        <taxon>Insecta</taxon>
        <taxon>Pterygota</taxon>
        <taxon>Neoptera</taxon>
        <taxon>Endopterygota</taxon>
        <taxon>Hymenoptera</taxon>
        <taxon>Apocrita</taxon>
        <taxon>Proctotrupomorpha</taxon>
        <taxon>Chalcidoidea</taxon>
        <taxon>Agaonidae</taxon>
        <taxon>Agaoninae</taxon>
        <taxon>Ceratosolen</taxon>
    </lineage>
</organism>
<dbReference type="AlphaFoldDB" id="A0AAJ7E2T0"/>
<protein>
    <submittedName>
        <fullName evidence="7">Venom serine protease 34-like</fullName>
    </submittedName>
</protein>
<dbReference type="InterPro" id="IPR009003">
    <property type="entry name" value="Peptidase_S1_PA"/>
</dbReference>
<dbReference type="InterPro" id="IPR001254">
    <property type="entry name" value="Trypsin_dom"/>
</dbReference>
<evidence type="ECO:0000256" key="3">
    <source>
        <dbReference type="ARBA" id="ARBA00022825"/>
    </source>
</evidence>
<dbReference type="InterPro" id="IPR043504">
    <property type="entry name" value="Peptidase_S1_PA_chymotrypsin"/>
</dbReference>
<dbReference type="Pfam" id="PF00089">
    <property type="entry name" value="Trypsin"/>
    <property type="match status" value="1"/>
</dbReference>
<dbReference type="PANTHER" id="PTHR24276:SF96">
    <property type="entry name" value="PEPTIDASE S1 DOMAIN-CONTAINING PROTEIN"/>
    <property type="match status" value="1"/>
</dbReference>
<dbReference type="PANTHER" id="PTHR24276">
    <property type="entry name" value="POLYSERASE-RELATED"/>
    <property type="match status" value="1"/>
</dbReference>
<keyword evidence="1" id="KW-0645">Protease</keyword>
<dbReference type="CDD" id="cd00190">
    <property type="entry name" value="Tryp_SPc"/>
    <property type="match status" value="1"/>
</dbReference>
<dbReference type="KEGG" id="csol:105368421"/>
<evidence type="ECO:0000259" key="5">
    <source>
        <dbReference type="PROSITE" id="PS50240"/>
    </source>
</evidence>
<keyword evidence="6" id="KW-1185">Reference proteome</keyword>
<dbReference type="InterPro" id="IPR050430">
    <property type="entry name" value="Peptidase_S1"/>
</dbReference>
<dbReference type="GeneID" id="105368421"/>
<proteinExistence type="predicted"/>
<dbReference type="RefSeq" id="XP_011505733.1">
    <property type="nucleotide sequence ID" value="XM_011507431.1"/>
</dbReference>
<dbReference type="Proteomes" id="UP000695007">
    <property type="component" value="Unplaced"/>
</dbReference>
<dbReference type="Gene3D" id="2.40.10.10">
    <property type="entry name" value="Trypsin-like serine proteases"/>
    <property type="match status" value="1"/>
</dbReference>
<dbReference type="SMART" id="SM00020">
    <property type="entry name" value="Tryp_SPc"/>
    <property type="match status" value="1"/>
</dbReference>
<keyword evidence="3" id="KW-0720">Serine protease</keyword>
<sequence length="243" mass="26910">MTVFSAILCKNSRIIGGEIVNIVEYPFMAFLRIEKTGELICGGVIISNYHILTSAVCIKKTQNDKVVIKTGSTSSKSIYGPTYQIDLLFIHPDFTEDDTTTIKLHDFGVIKLKGHIQFDQVQSKLRLPVKHLPDGINCIILGWGLTSFPFSTISLLLRKGLTKTISNDDCSRIRGVEIHRNLICISTSEEVSANFGDRGGPLLSTANEFIGIASSIEPSSGNIPNIYIRIYPYLDFIRSVIIN</sequence>
<dbReference type="GO" id="GO:0004252">
    <property type="term" value="F:serine-type endopeptidase activity"/>
    <property type="evidence" value="ECO:0007669"/>
    <property type="project" value="InterPro"/>
</dbReference>
<evidence type="ECO:0000313" key="7">
    <source>
        <dbReference type="RefSeq" id="XP_011505733.1"/>
    </source>
</evidence>
<dbReference type="FunFam" id="2.40.10.10:FF:000068">
    <property type="entry name" value="transmembrane protease serine 2"/>
    <property type="match status" value="1"/>
</dbReference>
<gene>
    <name evidence="7" type="primary">LOC105368421</name>
</gene>
<evidence type="ECO:0000256" key="1">
    <source>
        <dbReference type="ARBA" id="ARBA00022670"/>
    </source>
</evidence>
<evidence type="ECO:0000256" key="2">
    <source>
        <dbReference type="ARBA" id="ARBA00022801"/>
    </source>
</evidence>